<dbReference type="GO" id="GO:0016494">
    <property type="term" value="F:C-X-C chemokine receptor activity"/>
    <property type="evidence" value="ECO:0007669"/>
    <property type="project" value="InterPro"/>
</dbReference>
<evidence type="ECO:0000256" key="7">
    <source>
        <dbReference type="ARBA" id="ARBA00022692"/>
    </source>
</evidence>
<feature type="domain" description="G-protein coupled receptors family 1 profile" evidence="18">
    <location>
        <begin position="125"/>
        <end position="382"/>
    </location>
</feature>
<keyword evidence="11" id="KW-1015">Disulfide bond</keyword>
<evidence type="ECO:0000256" key="2">
    <source>
        <dbReference type="ARBA" id="ARBA00020038"/>
    </source>
</evidence>
<dbReference type="SUPFAM" id="SSF81321">
    <property type="entry name" value="Family A G protein-coupled receptor-like"/>
    <property type="match status" value="1"/>
</dbReference>
<dbReference type="PANTHER" id="PTHR10489:SF671">
    <property type="entry name" value="C-X-C CHEMOKINE RECEPTOR TYPE 3"/>
    <property type="match status" value="1"/>
</dbReference>
<feature type="transmembrane region" description="Helical" evidence="17">
    <location>
        <begin position="281"/>
        <end position="306"/>
    </location>
</feature>
<keyword evidence="14 16" id="KW-0807">Transducer</keyword>
<dbReference type="GO" id="GO:0002685">
    <property type="term" value="P:regulation of leukocyte migration"/>
    <property type="evidence" value="ECO:0007669"/>
    <property type="project" value="InterPro"/>
</dbReference>
<evidence type="ECO:0000313" key="20">
    <source>
        <dbReference type="Proteomes" id="UP000265040"/>
    </source>
</evidence>
<reference evidence="19" key="1">
    <citation type="submission" date="2021-04" db="EMBL/GenBank/DDBJ databases">
        <authorList>
            <consortium name="Wellcome Sanger Institute Data Sharing"/>
        </authorList>
    </citation>
    <scope>NUCLEOTIDE SEQUENCE [LARGE SCALE GENOMIC DNA]</scope>
</reference>
<dbReference type="InterPro" id="IPR000355">
    <property type="entry name" value="Chemokine_rcpt"/>
</dbReference>
<dbReference type="PRINTS" id="PR00657">
    <property type="entry name" value="CCCHEMOKINER"/>
</dbReference>
<evidence type="ECO:0000256" key="10">
    <source>
        <dbReference type="ARBA" id="ARBA00023136"/>
    </source>
</evidence>
<keyword evidence="20" id="KW-1185">Reference proteome</keyword>
<keyword evidence="10 17" id="KW-0472">Membrane</keyword>
<keyword evidence="3" id="KW-1003">Cell membrane</keyword>
<evidence type="ECO:0000256" key="12">
    <source>
        <dbReference type="ARBA" id="ARBA00023170"/>
    </source>
</evidence>
<dbReference type="Proteomes" id="UP000265040">
    <property type="component" value="Chromosome 16"/>
</dbReference>
<keyword evidence="7 16" id="KW-0812">Transmembrane</keyword>
<keyword evidence="5" id="KW-0765">Sulfation</keyword>
<feature type="transmembrane region" description="Helical" evidence="17">
    <location>
        <begin position="223"/>
        <end position="241"/>
    </location>
</feature>
<dbReference type="PRINTS" id="PR00237">
    <property type="entry name" value="GPCRRHODOPSN"/>
</dbReference>
<dbReference type="CDD" id="cd15180">
    <property type="entry name" value="7tmA_CXCR3"/>
    <property type="match status" value="1"/>
</dbReference>
<dbReference type="PANTHER" id="PTHR10489">
    <property type="entry name" value="CELL ADHESION MOLECULE"/>
    <property type="match status" value="1"/>
</dbReference>
<evidence type="ECO:0000256" key="3">
    <source>
        <dbReference type="ARBA" id="ARBA00022475"/>
    </source>
</evidence>
<dbReference type="GO" id="GO:0060326">
    <property type="term" value="P:cell chemotaxis"/>
    <property type="evidence" value="ECO:0007669"/>
    <property type="project" value="TreeGrafter"/>
</dbReference>
<dbReference type="PRINTS" id="PR01532">
    <property type="entry name" value="CXCCHMKINER3"/>
</dbReference>
<feature type="transmembrane region" description="Helical" evidence="17">
    <location>
        <begin position="12"/>
        <end position="37"/>
    </location>
</feature>
<dbReference type="GO" id="GO:0001525">
    <property type="term" value="P:angiogenesis"/>
    <property type="evidence" value="ECO:0007669"/>
    <property type="project" value="UniProtKB-KW"/>
</dbReference>
<gene>
    <name evidence="19" type="primary">CXCR3</name>
</gene>
<dbReference type="GO" id="GO:0019722">
    <property type="term" value="P:calcium-mediated signaling"/>
    <property type="evidence" value="ECO:0007669"/>
    <property type="project" value="TreeGrafter"/>
</dbReference>
<comment type="subcellular location">
    <subcellularLocation>
        <location evidence="1">Cell membrane</location>
        <topology evidence="1">Multi-pass membrane protein</topology>
    </subcellularLocation>
</comment>
<dbReference type="FunFam" id="1.20.1070.10:FF:000159">
    <property type="entry name" value="C-X-C chemokine receptor type 3"/>
    <property type="match status" value="1"/>
</dbReference>
<evidence type="ECO:0000256" key="5">
    <source>
        <dbReference type="ARBA" id="ARBA00022641"/>
    </source>
</evidence>
<evidence type="ECO:0000256" key="4">
    <source>
        <dbReference type="ARBA" id="ARBA00022500"/>
    </source>
</evidence>
<evidence type="ECO:0000256" key="9">
    <source>
        <dbReference type="ARBA" id="ARBA00023040"/>
    </source>
</evidence>
<keyword evidence="9 16" id="KW-0297">G-protein coupled receptor</keyword>
<dbReference type="Gene3D" id="1.20.1070.10">
    <property type="entry name" value="Rhodopsin 7-helix transmembrane proteins"/>
    <property type="match status" value="1"/>
</dbReference>
<dbReference type="GO" id="GO:0019957">
    <property type="term" value="F:C-C chemokine binding"/>
    <property type="evidence" value="ECO:0007669"/>
    <property type="project" value="TreeGrafter"/>
</dbReference>
<organism evidence="19 20">
    <name type="scientific">Anabas testudineus</name>
    <name type="common">Climbing perch</name>
    <name type="synonym">Anthias testudineus</name>
    <dbReference type="NCBI Taxonomy" id="64144"/>
    <lineage>
        <taxon>Eukaryota</taxon>
        <taxon>Metazoa</taxon>
        <taxon>Chordata</taxon>
        <taxon>Craniata</taxon>
        <taxon>Vertebrata</taxon>
        <taxon>Euteleostomi</taxon>
        <taxon>Actinopterygii</taxon>
        <taxon>Neopterygii</taxon>
        <taxon>Teleostei</taxon>
        <taxon>Neoteleostei</taxon>
        <taxon>Acanthomorphata</taxon>
        <taxon>Anabantaria</taxon>
        <taxon>Anabantiformes</taxon>
        <taxon>Anabantoidei</taxon>
        <taxon>Anabantidae</taxon>
        <taxon>Anabas</taxon>
    </lineage>
</organism>
<feature type="transmembrane region" description="Helical" evidence="17">
    <location>
        <begin position="318"/>
        <end position="336"/>
    </location>
</feature>
<evidence type="ECO:0000256" key="13">
    <source>
        <dbReference type="ARBA" id="ARBA00023180"/>
    </source>
</evidence>
<dbReference type="GO" id="GO:0006955">
    <property type="term" value="P:immune response"/>
    <property type="evidence" value="ECO:0007669"/>
    <property type="project" value="TreeGrafter"/>
</dbReference>
<name>A0A7N6AA35_ANATE</name>
<dbReference type="GO" id="GO:0007204">
    <property type="term" value="P:positive regulation of cytosolic calcium ion concentration"/>
    <property type="evidence" value="ECO:0007669"/>
    <property type="project" value="TreeGrafter"/>
</dbReference>
<dbReference type="GO" id="GO:0006954">
    <property type="term" value="P:inflammatory response"/>
    <property type="evidence" value="ECO:0007669"/>
    <property type="project" value="InterPro"/>
</dbReference>
<evidence type="ECO:0000256" key="17">
    <source>
        <dbReference type="SAM" id="Phobius"/>
    </source>
</evidence>
<dbReference type="GO" id="GO:0016493">
    <property type="term" value="F:C-C chemokine receptor activity"/>
    <property type="evidence" value="ECO:0007669"/>
    <property type="project" value="TreeGrafter"/>
</dbReference>
<keyword evidence="13" id="KW-0325">Glycoprotein</keyword>
<feature type="transmembrane region" description="Helical" evidence="17">
    <location>
        <begin position="109"/>
        <end position="134"/>
    </location>
</feature>
<keyword evidence="8 17" id="KW-1133">Transmembrane helix</keyword>
<dbReference type="GeneTree" id="ENSGT01050000244848"/>
<accession>A0A7N6AA35</accession>
<evidence type="ECO:0000256" key="6">
    <source>
        <dbReference type="ARBA" id="ARBA00022657"/>
    </source>
</evidence>
<evidence type="ECO:0000313" key="19">
    <source>
        <dbReference type="Ensembl" id="ENSATEP00000044900.2"/>
    </source>
</evidence>
<feature type="transmembrane region" description="Helical" evidence="17">
    <location>
        <begin position="146"/>
        <end position="165"/>
    </location>
</feature>
<protein>
    <recommendedName>
        <fullName evidence="2">C-X-C chemokine receptor type 3</fullName>
    </recommendedName>
    <alternativeName>
        <fullName evidence="15">Interferon-inducible protein 10 receptor</fullName>
    </alternativeName>
</protein>
<dbReference type="AlphaFoldDB" id="A0A7N6AA35"/>
<keyword evidence="12 16" id="KW-0675">Receptor</keyword>
<dbReference type="InterPro" id="IPR050119">
    <property type="entry name" value="CCR1-9-like"/>
</dbReference>
<evidence type="ECO:0000256" key="11">
    <source>
        <dbReference type="ARBA" id="ARBA00023157"/>
    </source>
</evidence>
<dbReference type="PROSITE" id="PS50262">
    <property type="entry name" value="G_PROTEIN_RECEP_F1_2"/>
    <property type="match status" value="1"/>
</dbReference>
<dbReference type="InterPro" id="IPR000276">
    <property type="entry name" value="GPCR_Rhodpsn"/>
</dbReference>
<evidence type="ECO:0000256" key="1">
    <source>
        <dbReference type="ARBA" id="ARBA00004651"/>
    </source>
</evidence>
<dbReference type="PROSITE" id="PS00237">
    <property type="entry name" value="G_PROTEIN_RECEP_F1_1"/>
    <property type="match status" value="1"/>
</dbReference>
<evidence type="ECO:0000256" key="8">
    <source>
        <dbReference type="ARBA" id="ARBA00022989"/>
    </source>
</evidence>
<reference evidence="19" key="2">
    <citation type="submission" date="2025-08" db="UniProtKB">
        <authorList>
            <consortium name="Ensembl"/>
        </authorList>
    </citation>
    <scope>IDENTIFICATION</scope>
</reference>
<evidence type="ECO:0000256" key="15">
    <source>
        <dbReference type="ARBA" id="ARBA00030908"/>
    </source>
</evidence>
<dbReference type="Ensembl" id="ENSATET00000061126.2">
    <property type="protein sequence ID" value="ENSATEP00000044900.2"/>
    <property type="gene ID" value="ENSATEG00000019129.3"/>
</dbReference>
<dbReference type="GO" id="GO:0009897">
    <property type="term" value="C:external side of plasma membrane"/>
    <property type="evidence" value="ECO:0007669"/>
    <property type="project" value="TreeGrafter"/>
</dbReference>
<reference evidence="19" key="3">
    <citation type="submission" date="2025-09" db="UniProtKB">
        <authorList>
            <consortium name="Ensembl"/>
        </authorList>
    </citation>
    <scope>IDENTIFICATION</scope>
</reference>
<sequence>MHLKIKTLEVSHLLWCGAQFFFFFCLSVLPLSCLYRYCYWQHMTLDRVHFCCVGLSNTFMSEDFTMAFSLNLSLLDGADGLYNYSYEDDGCCDGGDVCDLSEGNNFEMVFIPVLYSLAFVVGVLGNGVLLGVLAQTRKSWSVTDTFILHLGVADVMLLVTLPLWAAQAAQKEGWTFGRHLCQITGAIFTINFYCGIFLLACISLDRYMSIVHATHMYSRKKSWVVQASCLVVWLFSLLLSIPDWIFLDDLYDVRQGRRECIRDYYKFGLRAFHNWKLASRLLYHTVGFVIPSAVLIFCYSCILRQLRCGTQGLQKQKAFRVIVAVVLVFFLSWTPYNITLMVDTLHSDNSNETCNTRSSLEKAKIVTSTLGYLHCCLNPILYAFVGVKFRRQLLNILRSMGCKLKTSAKFQSAVSSRRTSLWSESADSSKSIAI</sequence>
<feature type="transmembrane region" description="Helical" evidence="17">
    <location>
        <begin position="185"/>
        <end position="202"/>
    </location>
</feature>
<feature type="transmembrane region" description="Helical" evidence="17">
    <location>
        <begin position="365"/>
        <end position="385"/>
    </location>
</feature>
<proteinExistence type="inferred from homology"/>
<dbReference type="InterPro" id="IPR017452">
    <property type="entry name" value="GPCR_Rhodpsn_7TM"/>
</dbReference>
<evidence type="ECO:0000256" key="14">
    <source>
        <dbReference type="ARBA" id="ARBA00023224"/>
    </source>
</evidence>
<dbReference type="InterPro" id="IPR004070">
    <property type="entry name" value="Chemokine_CXCR3"/>
</dbReference>
<evidence type="ECO:0000259" key="18">
    <source>
        <dbReference type="PROSITE" id="PS50262"/>
    </source>
</evidence>
<comment type="similarity">
    <text evidence="16">Belongs to the G-protein coupled receptor 1 family.</text>
</comment>
<dbReference type="Pfam" id="PF00001">
    <property type="entry name" value="7tm_1"/>
    <property type="match status" value="1"/>
</dbReference>
<keyword evidence="4" id="KW-0145">Chemotaxis</keyword>
<keyword evidence="6" id="KW-0037">Angiogenesis</keyword>
<evidence type="ECO:0000256" key="16">
    <source>
        <dbReference type="RuleBase" id="RU000688"/>
    </source>
</evidence>